<reference evidence="12 13" key="1">
    <citation type="submission" date="2022-10" db="EMBL/GenBank/DDBJ databases">
        <title>Alteromonas sp. chi3 Genome sequencing.</title>
        <authorList>
            <person name="Park S."/>
        </authorList>
    </citation>
    <scope>NUCLEOTIDE SEQUENCE [LARGE SCALE GENOMIC DNA]</scope>
    <source>
        <strain evidence="13">chi3</strain>
    </source>
</reference>
<dbReference type="EMBL" id="JAQQXP010000001">
    <property type="protein sequence ID" value="MDC8831092.1"/>
    <property type="molecule type" value="Genomic_DNA"/>
</dbReference>
<dbReference type="InterPro" id="IPR027469">
    <property type="entry name" value="Cation_efflux_TMD_sf"/>
</dbReference>
<feature type="transmembrane region" description="Helical" evidence="9">
    <location>
        <begin position="174"/>
        <end position="192"/>
    </location>
</feature>
<dbReference type="PANTHER" id="PTHR43840">
    <property type="entry name" value="MITOCHONDRIAL METAL TRANSPORTER 1-RELATED"/>
    <property type="match status" value="1"/>
</dbReference>
<dbReference type="InterPro" id="IPR027470">
    <property type="entry name" value="Cation_efflux_CTD"/>
</dbReference>
<evidence type="ECO:0000259" key="10">
    <source>
        <dbReference type="Pfam" id="PF01545"/>
    </source>
</evidence>
<dbReference type="NCBIfam" id="TIGR01297">
    <property type="entry name" value="CDF"/>
    <property type="match status" value="1"/>
</dbReference>
<dbReference type="RefSeq" id="WP_273640179.1">
    <property type="nucleotide sequence ID" value="NZ_JAQQXP010000001.1"/>
</dbReference>
<evidence type="ECO:0000256" key="9">
    <source>
        <dbReference type="SAM" id="Phobius"/>
    </source>
</evidence>
<keyword evidence="5 9" id="KW-0812">Transmembrane</keyword>
<protein>
    <submittedName>
        <fullName evidence="12">Cation diffusion facilitator family transporter</fullName>
    </submittedName>
</protein>
<keyword evidence="6" id="KW-0864">Zinc transport</keyword>
<evidence type="ECO:0000256" key="5">
    <source>
        <dbReference type="ARBA" id="ARBA00022692"/>
    </source>
</evidence>
<dbReference type="SUPFAM" id="SSF160240">
    <property type="entry name" value="Cation efflux protein cytoplasmic domain-like"/>
    <property type="match status" value="1"/>
</dbReference>
<dbReference type="SUPFAM" id="SSF161111">
    <property type="entry name" value="Cation efflux protein transmembrane domain-like"/>
    <property type="match status" value="1"/>
</dbReference>
<feature type="transmembrane region" description="Helical" evidence="9">
    <location>
        <begin position="79"/>
        <end position="101"/>
    </location>
</feature>
<evidence type="ECO:0000259" key="11">
    <source>
        <dbReference type="Pfam" id="PF16916"/>
    </source>
</evidence>
<comment type="subcellular location">
    <subcellularLocation>
        <location evidence="1">Membrane</location>
        <topology evidence="1">Multi-pass membrane protein</topology>
    </subcellularLocation>
</comment>
<dbReference type="InterPro" id="IPR002524">
    <property type="entry name" value="Cation_efflux"/>
</dbReference>
<keyword evidence="7 9" id="KW-1133">Transmembrane helix</keyword>
<sequence>MNERRNKITRVLLIEGAVNLALCITKLAVGTATQSAVILADALHSLTDLLNNVVAVVALRISHKPADNSHRYGHQKFEYLAIFMLSVLLVVVAIELVLYAIENHGNVVEQSRSGLIILVIAIAVNVVLSRWEAKQAQLLHSHLLAADAKHTLSDVLTSMAVLIGWQLATMGYYWLDTLFCFVVAAVVIRLAWQLFQQALPVLVDADKTREIFSPDQLSNIVKEFSDIHRVTSIRSRAMGEAIIADLTIVVNPLLSVTAAHSLSHAFESRLKETFNLYDVMIHIEPETEEPSRR</sequence>
<feature type="domain" description="Cation efflux protein transmembrane" evidence="10">
    <location>
        <begin position="13"/>
        <end position="203"/>
    </location>
</feature>
<evidence type="ECO:0000256" key="8">
    <source>
        <dbReference type="ARBA" id="ARBA00023136"/>
    </source>
</evidence>
<keyword evidence="3" id="KW-0813">Transport</keyword>
<evidence type="ECO:0000313" key="12">
    <source>
        <dbReference type="EMBL" id="MDC8831092.1"/>
    </source>
</evidence>
<keyword evidence="6" id="KW-0862">Zinc</keyword>
<dbReference type="Pfam" id="PF16916">
    <property type="entry name" value="ZT_dimer"/>
    <property type="match status" value="1"/>
</dbReference>
<evidence type="ECO:0000256" key="7">
    <source>
        <dbReference type="ARBA" id="ARBA00022989"/>
    </source>
</evidence>
<comment type="caution">
    <text evidence="12">The sequence shown here is derived from an EMBL/GenBank/DDBJ whole genome shotgun (WGS) entry which is preliminary data.</text>
</comment>
<evidence type="ECO:0000256" key="2">
    <source>
        <dbReference type="ARBA" id="ARBA00010212"/>
    </source>
</evidence>
<comment type="similarity">
    <text evidence="2">Belongs to the cation diffusion facilitator (CDF) transporter (TC 2.A.4) family. FieF subfamily.</text>
</comment>
<dbReference type="PANTHER" id="PTHR43840:SF15">
    <property type="entry name" value="MITOCHONDRIAL METAL TRANSPORTER 1-RELATED"/>
    <property type="match status" value="1"/>
</dbReference>
<evidence type="ECO:0000256" key="4">
    <source>
        <dbReference type="ARBA" id="ARBA00022496"/>
    </source>
</evidence>
<dbReference type="InterPro" id="IPR050291">
    <property type="entry name" value="CDF_Transporter"/>
</dbReference>
<gene>
    <name evidence="12" type="ORF">OIK42_09985</name>
</gene>
<accession>A0ABT5L2J0</accession>
<keyword evidence="4" id="KW-0408">Iron</keyword>
<dbReference type="Proteomes" id="UP001218788">
    <property type="component" value="Unassembled WGS sequence"/>
</dbReference>
<evidence type="ECO:0000313" key="13">
    <source>
        <dbReference type="Proteomes" id="UP001218788"/>
    </source>
</evidence>
<dbReference type="InterPro" id="IPR036837">
    <property type="entry name" value="Cation_efflux_CTD_sf"/>
</dbReference>
<dbReference type="Pfam" id="PF01545">
    <property type="entry name" value="Cation_efflux"/>
    <property type="match status" value="1"/>
</dbReference>
<evidence type="ECO:0000256" key="1">
    <source>
        <dbReference type="ARBA" id="ARBA00004141"/>
    </source>
</evidence>
<evidence type="ECO:0000256" key="6">
    <source>
        <dbReference type="ARBA" id="ARBA00022906"/>
    </source>
</evidence>
<proteinExistence type="inferred from homology"/>
<keyword evidence="13" id="KW-1185">Reference proteome</keyword>
<feature type="transmembrane region" description="Helical" evidence="9">
    <location>
        <begin position="113"/>
        <end position="131"/>
    </location>
</feature>
<dbReference type="Gene3D" id="3.30.70.1350">
    <property type="entry name" value="Cation efflux protein, cytoplasmic domain"/>
    <property type="match status" value="1"/>
</dbReference>
<keyword evidence="4" id="KW-0410">Iron transport</keyword>
<keyword evidence="8 9" id="KW-0472">Membrane</keyword>
<name>A0ABT5L2J0_9ALTE</name>
<keyword evidence="6" id="KW-0406">Ion transport</keyword>
<organism evidence="12 13">
    <name type="scientific">Alteromonas gilva</name>
    <dbReference type="NCBI Taxonomy" id="2987522"/>
    <lineage>
        <taxon>Bacteria</taxon>
        <taxon>Pseudomonadati</taxon>
        <taxon>Pseudomonadota</taxon>
        <taxon>Gammaproteobacteria</taxon>
        <taxon>Alteromonadales</taxon>
        <taxon>Alteromonadaceae</taxon>
        <taxon>Alteromonas/Salinimonas group</taxon>
        <taxon>Alteromonas</taxon>
    </lineage>
</organism>
<dbReference type="InterPro" id="IPR058533">
    <property type="entry name" value="Cation_efflux_TM"/>
</dbReference>
<feature type="domain" description="Cation efflux protein cytoplasmic" evidence="11">
    <location>
        <begin position="216"/>
        <end position="286"/>
    </location>
</feature>
<dbReference type="Gene3D" id="1.20.1510.10">
    <property type="entry name" value="Cation efflux protein transmembrane domain"/>
    <property type="match status" value="1"/>
</dbReference>
<evidence type="ECO:0000256" key="3">
    <source>
        <dbReference type="ARBA" id="ARBA00022448"/>
    </source>
</evidence>